<evidence type="ECO:0000313" key="2">
    <source>
        <dbReference type="EMBL" id="KQJ87518.1"/>
    </source>
</evidence>
<dbReference type="InParanoid" id="A0A0Q3EIE4"/>
<dbReference type="InterPro" id="IPR017451">
    <property type="entry name" value="F-box-assoc_interact_dom"/>
</dbReference>
<dbReference type="AlphaFoldDB" id="A0A0Q3EIE4"/>
<dbReference type="NCBIfam" id="TIGR01640">
    <property type="entry name" value="F_box_assoc_1"/>
    <property type="match status" value="1"/>
</dbReference>
<proteinExistence type="predicted"/>
<accession>A0A0Q3EIE4</accession>
<dbReference type="Proteomes" id="UP000008810">
    <property type="component" value="Chromosome 4"/>
</dbReference>
<reference evidence="2" key="2">
    <citation type="submission" date="2017-06" db="EMBL/GenBank/DDBJ databases">
        <title>WGS assembly of Brachypodium distachyon.</title>
        <authorList>
            <consortium name="The International Brachypodium Initiative"/>
            <person name="Lucas S."/>
            <person name="Harmon-Smith M."/>
            <person name="Lail K."/>
            <person name="Tice H."/>
            <person name="Grimwood J."/>
            <person name="Bruce D."/>
            <person name="Barry K."/>
            <person name="Shu S."/>
            <person name="Lindquist E."/>
            <person name="Wang M."/>
            <person name="Pitluck S."/>
            <person name="Vogel J.P."/>
            <person name="Garvin D.F."/>
            <person name="Mockler T.C."/>
            <person name="Schmutz J."/>
            <person name="Rokhsar D."/>
            <person name="Bevan M.W."/>
        </authorList>
    </citation>
    <scope>NUCLEOTIDE SEQUENCE</scope>
    <source>
        <strain evidence="2">Bd21</strain>
    </source>
</reference>
<gene>
    <name evidence="2" type="ORF">BRADI_4g11602v3</name>
</gene>
<reference evidence="3" key="3">
    <citation type="submission" date="2018-08" db="UniProtKB">
        <authorList>
            <consortium name="EnsemblPlants"/>
        </authorList>
    </citation>
    <scope>IDENTIFICATION</scope>
    <source>
        <strain evidence="3">cv. Bd21</strain>
    </source>
</reference>
<protein>
    <recommendedName>
        <fullName evidence="1">F-box associated beta-propeller type 3 domain-containing protein</fullName>
    </recommendedName>
</protein>
<dbReference type="OrthoDB" id="604413at2759"/>
<organism evidence="2">
    <name type="scientific">Brachypodium distachyon</name>
    <name type="common">Purple false brome</name>
    <name type="synonym">Trachynia distachya</name>
    <dbReference type="NCBI Taxonomy" id="15368"/>
    <lineage>
        <taxon>Eukaryota</taxon>
        <taxon>Viridiplantae</taxon>
        <taxon>Streptophyta</taxon>
        <taxon>Embryophyta</taxon>
        <taxon>Tracheophyta</taxon>
        <taxon>Spermatophyta</taxon>
        <taxon>Magnoliopsida</taxon>
        <taxon>Liliopsida</taxon>
        <taxon>Poales</taxon>
        <taxon>Poaceae</taxon>
        <taxon>BOP clade</taxon>
        <taxon>Pooideae</taxon>
        <taxon>Stipodae</taxon>
        <taxon>Brachypodieae</taxon>
        <taxon>Brachypodium</taxon>
    </lineage>
</organism>
<dbReference type="EMBL" id="CM000883">
    <property type="protein sequence ID" value="KQJ87518.1"/>
    <property type="molecule type" value="Genomic_DNA"/>
</dbReference>
<evidence type="ECO:0000313" key="4">
    <source>
        <dbReference type="Proteomes" id="UP000008810"/>
    </source>
</evidence>
<feature type="domain" description="F-box associated beta-propeller type 3" evidence="1">
    <location>
        <begin position="72"/>
        <end position="187"/>
    </location>
</feature>
<dbReference type="Gramene" id="KQJ87518">
    <property type="protein sequence ID" value="KQJ87518"/>
    <property type="gene ID" value="BRADI_4g11602v3"/>
</dbReference>
<evidence type="ECO:0000313" key="3">
    <source>
        <dbReference type="EnsemblPlants" id="KQJ87518"/>
    </source>
</evidence>
<reference evidence="2 3" key="1">
    <citation type="journal article" date="2010" name="Nature">
        <title>Genome sequencing and analysis of the model grass Brachypodium distachyon.</title>
        <authorList>
            <consortium name="International Brachypodium Initiative"/>
        </authorList>
    </citation>
    <scope>NUCLEOTIDE SEQUENCE [LARGE SCALE GENOMIC DNA]</scope>
    <source>
        <strain evidence="2 3">Bd21</strain>
    </source>
</reference>
<dbReference type="EnsemblPlants" id="KQJ87518">
    <property type="protein sequence ID" value="KQJ87518"/>
    <property type="gene ID" value="BRADI_4g11602v3"/>
</dbReference>
<dbReference type="InterPro" id="IPR013187">
    <property type="entry name" value="F-box-assoc_dom_typ3"/>
</dbReference>
<keyword evidence="4" id="KW-1185">Reference proteome</keyword>
<sequence>MIVVSTSNGLLCMCNDANPDIDPAIREKLAKRRYNAPTMSRRVTAEASIRHTASGTTSPRDRTSCFDTIWKFDTVQVFNLWEKSWRDMATSSAVMGAADVRCRLGAGVGTVDGATYWVTESAEKIVSFDHENERVVFVKTASRPLQAKLGSFQLVDVRGRLGITVTRESGPDVWVLENPRGKRRWRRWYNMETNMPRWYHGWPAP</sequence>
<name>A0A0Q3EIE4_BRADI</name>
<evidence type="ECO:0000259" key="1">
    <source>
        <dbReference type="Pfam" id="PF08268"/>
    </source>
</evidence>
<dbReference type="Pfam" id="PF08268">
    <property type="entry name" value="FBA_3"/>
    <property type="match status" value="1"/>
</dbReference>